<dbReference type="GO" id="GO:0009055">
    <property type="term" value="F:electron transfer activity"/>
    <property type="evidence" value="ECO:0007669"/>
    <property type="project" value="InterPro"/>
</dbReference>
<dbReference type="InterPro" id="IPR050597">
    <property type="entry name" value="Cytochrome_c_Oxidase_Subunit"/>
</dbReference>
<gene>
    <name evidence="7" type="ORF">LCGC14_0326960</name>
</gene>
<comment type="caution">
    <text evidence="7">The sequence shown here is derived from an EMBL/GenBank/DDBJ whole genome shotgun (WGS) entry which is preliminary data.</text>
</comment>
<proteinExistence type="predicted"/>
<dbReference type="GO" id="GO:0046872">
    <property type="term" value="F:metal ion binding"/>
    <property type="evidence" value="ECO:0007669"/>
    <property type="project" value="UniProtKB-KW"/>
</dbReference>
<keyword evidence="3" id="KW-0479">Metal-binding</keyword>
<dbReference type="SUPFAM" id="SSF46626">
    <property type="entry name" value="Cytochrome c"/>
    <property type="match status" value="1"/>
</dbReference>
<dbReference type="PANTHER" id="PTHR33751:SF9">
    <property type="entry name" value="CYTOCHROME C4"/>
    <property type="match status" value="1"/>
</dbReference>
<evidence type="ECO:0000256" key="1">
    <source>
        <dbReference type="ARBA" id="ARBA00022448"/>
    </source>
</evidence>
<feature type="domain" description="Cytochrome c" evidence="6">
    <location>
        <begin position="25"/>
        <end position="103"/>
    </location>
</feature>
<evidence type="ECO:0000256" key="3">
    <source>
        <dbReference type="ARBA" id="ARBA00022723"/>
    </source>
</evidence>
<dbReference type="Pfam" id="PF13442">
    <property type="entry name" value="Cytochrome_CBB3"/>
    <property type="match status" value="1"/>
</dbReference>
<keyword evidence="1" id="KW-0813">Transport</keyword>
<keyword evidence="5" id="KW-0408">Iron</keyword>
<reference evidence="7" key="1">
    <citation type="journal article" date="2015" name="Nature">
        <title>Complex archaea that bridge the gap between prokaryotes and eukaryotes.</title>
        <authorList>
            <person name="Spang A."/>
            <person name="Saw J.H."/>
            <person name="Jorgensen S.L."/>
            <person name="Zaremba-Niedzwiedzka K."/>
            <person name="Martijn J."/>
            <person name="Lind A.E."/>
            <person name="van Eijk R."/>
            <person name="Schleper C."/>
            <person name="Guy L."/>
            <person name="Ettema T.J."/>
        </authorList>
    </citation>
    <scope>NUCLEOTIDE SEQUENCE</scope>
</reference>
<evidence type="ECO:0000256" key="5">
    <source>
        <dbReference type="ARBA" id="ARBA00023004"/>
    </source>
</evidence>
<evidence type="ECO:0000256" key="2">
    <source>
        <dbReference type="ARBA" id="ARBA00022617"/>
    </source>
</evidence>
<evidence type="ECO:0000313" key="7">
    <source>
        <dbReference type="EMBL" id="KKN80743.1"/>
    </source>
</evidence>
<dbReference type="PROSITE" id="PS51007">
    <property type="entry name" value="CYTC"/>
    <property type="match status" value="1"/>
</dbReference>
<evidence type="ECO:0000256" key="4">
    <source>
        <dbReference type="ARBA" id="ARBA00022982"/>
    </source>
</evidence>
<dbReference type="InterPro" id="IPR036909">
    <property type="entry name" value="Cyt_c-like_dom_sf"/>
</dbReference>
<sequence length="112" mass="11776">MINTVTWILSVPLFLASLVLPGEAAELAAGKDKAGMCATCHGLDGIAKAPNAPNLAGTNVFYITEQLKAFRSGAREHQQMSIIAQGLSDEDIADLAAWYSAIEVTATMPAVE</sequence>
<protein>
    <recommendedName>
        <fullName evidence="6">Cytochrome c domain-containing protein</fullName>
    </recommendedName>
</protein>
<dbReference type="Gene3D" id="1.10.760.10">
    <property type="entry name" value="Cytochrome c-like domain"/>
    <property type="match status" value="1"/>
</dbReference>
<keyword evidence="2" id="KW-0349">Heme</keyword>
<dbReference type="PANTHER" id="PTHR33751">
    <property type="entry name" value="CBB3-TYPE CYTOCHROME C OXIDASE SUBUNIT FIXP"/>
    <property type="match status" value="1"/>
</dbReference>
<dbReference type="AlphaFoldDB" id="A0A0F9WPT7"/>
<dbReference type="InterPro" id="IPR009056">
    <property type="entry name" value="Cyt_c-like_dom"/>
</dbReference>
<dbReference type="EMBL" id="LAZR01000226">
    <property type="protein sequence ID" value="KKN80743.1"/>
    <property type="molecule type" value="Genomic_DNA"/>
</dbReference>
<dbReference type="GO" id="GO:0020037">
    <property type="term" value="F:heme binding"/>
    <property type="evidence" value="ECO:0007669"/>
    <property type="project" value="InterPro"/>
</dbReference>
<name>A0A0F9WPT7_9ZZZZ</name>
<organism evidence="7">
    <name type="scientific">marine sediment metagenome</name>
    <dbReference type="NCBI Taxonomy" id="412755"/>
    <lineage>
        <taxon>unclassified sequences</taxon>
        <taxon>metagenomes</taxon>
        <taxon>ecological metagenomes</taxon>
    </lineage>
</organism>
<keyword evidence="4" id="KW-0249">Electron transport</keyword>
<accession>A0A0F9WPT7</accession>
<evidence type="ECO:0000259" key="6">
    <source>
        <dbReference type="PROSITE" id="PS51007"/>
    </source>
</evidence>